<dbReference type="RefSeq" id="WP_160631317.1">
    <property type="nucleotide sequence ID" value="NZ_WWNE01000003.1"/>
</dbReference>
<comment type="cofactor">
    <cofactor evidence="1">
        <name>FAD</name>
        <dbReference type="ChEBI" id="CHEBI:57692"/>
    </cofactor>
</comment>
<dbReference type="Gene3D" id="3.50.50.60">
    <property type="entry name" value="FAD/NAD(P)-binding domain"/>
    <property type="match status" value="2"/>
</dbReference>
<dbReference type="SUPFAM" id="SSF51905">
    <property type="entry name" value="FAD/NAD(P)-binding domain"/>
    <property type="match status" value="1"/>
</dbReference>
<gene>
    <name evidence="6" type="ORF">GQN54_01685</name>
</gene>
<dbReference type="Pfam" id="PF07992">
    <property type="entry name" value="Pyr_redox_2"/>
    <property type="match status" value="1"/>
</dbReference>
<evidence type="ECO:0000256" key="3">
    <source>
        <dbReference type="ARBA" id="ARBA00022630"/>
    </source>
</evidence>
<comment type="caution">
    <text evidence="6">The sequence shown here is derived from an EMBL/GenBank/DDBJ whole genome shotgun (WGS) entry which is preliminary data.</text>
</comment>
<organism evidence="6 7">
    <name type="scientific">Acidiluteibacter ferrifornacis</name>
    <dbReference type="NCBI Taxonomy" id="2692424"/>
    <lineage>
        <taxon>Bacteria</taxon>
        <taxon>Pseudomonadati</taxon>
        <taxon>Bacteroidota</taxon>
        <taxon>Flavobacteriia</taxon>
        <taxon>Flavobacteriales</taxon>
        <taxon>Cryomorphaceae</taxon>
        <taxon>Acidiluteibacter</taxon>
    </lineage>
</organism>
<feature type="domain" description="FAD/NAD(P)-binding" evidence="5">
    <location>
        <begin position="3"/>
        <end position="287"/>
    </location>
</feature>
<comment type="similarity">
    <text evidence="2">Belongs to the FAD-dependent oxidoreductase family.</text>
</comment>
<dbReference type="PRINTS" id="PR00368">
    <property type="entry name" value="FADPNR"/>
</dbReference>
<reference evidence="6 7" key="1">
    <citation type="submission" date="2019-12" db="EMBL/GenBank/DDBJ databases">
        <authorList>
            <person name="Zhao J."/>
        </authorList>
    </citation>
    <scope>NUCLEOTIDE SEQUENCE [LARGE SCALE GENOMIC DNA]</scope>
    <source>
        <strain evidence="6 7">S-15</strain>
    </source>
</reference>
<dbReference type="InterPro" id="IPR023753">
    <property type="entry name" value="FAD/NAD-binding_dom"/>
</dbReference>
<dbReference type="AlphaFoldDB" id="A0A6N9NHX4"/>
<protein>
    <submittedName>
        <fullName evidence="6">FAD-dependent oxidoreductase</fullName>
    </submittedName>
</protein>
<dbReference type="Proteomes" id="UP000470771">
    <property type="component" value="Unassembled WGS sequence"/>
</dbReference>
<evidence type="ECO:0000313" key="6">
    <source>
        <dbReference type="EMBL" id="NBG64810.1"/>
    </source>
</evidence>
<keyword evidence="4" id="KW-0274">FAD</keyword>
<dbReference type="InterPro" id="IPR050260">
    <property type="entry name" value="FAD-bd_OxRdtase"/>
</dbReference>
<keyword evidence="7" id="KW-1185">Reference proteome</keyword>
<evidence type="ECO:0000259" key="5">
    <source>
        <dbReference type="Pfam" id="PF07992"/>
    </source>
</evidence>
<dbReference type="PANTHER" id="PTHR43429:SF3">
    <property type="entry name" value="NITRITE REDUCTASE [NAD(P)H]"/>
    <property type="match status" value="1"/>
</dbReference>
<dbReference type="PRINTS" id="PR00411">
    <property type="entry name" value="PNDRDTASEI"/>
</dbReference>
<keyword evidence="3" id="KW-0285">Flavoprotein</keyword>
<evidence type="ECO:0000256" key="2">
    <source>
        <dbReference type="ARBA" id="ARBA00006442"/>
    </source>
</evidence>
<name>A0A6N9NHX4_9FLAO</name>
<dbReference type="PANTHER" id="PTHR43429">
    <property type="entry name" value="PYRIDINE NUCLEOTIDE-DISULFIDE OXIDOREDUCTASE DOMAIN-CONTAINING"/>
    <property type="match status" value="1"/>
</dbReference>
<sequence>MRHIVIIGNGISGVTAARHLRKQSDFKITIISGETEHFFSRTALMYVFMGHMRYENIKPYEDEFWEKNRIDLIFGWVEKVDASASELKLADGSIVKYDELIIATGSVPNKFGWKGQDLIGVQGLYSWQDLELLEENVKRTERAVIVGGGLIGVELAEMLKTRNIEVTFLVREGRFWGGILPKEEGQLISDHIQSNGVNIEFNTELEEVIDDGKGQVKAIKTKDGRIIQCELLGLTVGVHPNVSFLKDSEIKINKGVLVDHFLRTNISNVYAIGDCAEFYRHPTDRKNIEQVWYTGKMMGETVAQTISGNETAYQPGVWFNSAKFFEIEYQTYGWVWNKPKENETVFCWQQKGKDRMVKLVFDKNTNALLGINTFGIRLRHEVCNAWIENRTSIDTVIQNFGGANFDPEFFAPFEQELLDQYNQQFNKNLVLKMKKSGRIANLLSKILNS</sequence>
<evidence type="ECO:0000313" key="7">
    <source>
        <dbReference type="Proteomes" id="UP000470771"/>
    </source>
</evidence>
<dbReference type="EMBL" id="WWNE01000003">
    <property type="protein sequence ID" value="NBG64810.1"/>
    <property type="molecule type" value="Genomic_DNA"/>
</dbReference>
<proteinExistence type="inferred from homology"/>
<dbReference type="InterPro" id="IPR036188">
    <property type="entry name" value="FAD/NAD-bd_sf"/>
</dbReference>
<evidence type="ECO:0000256" key="4">
    <source>
        <dbReference type="ARBA" id="ARBA00022827"/>
    </source>
</evidence>
<evidence type="ECO:0000256" key="1">
    <source>
        <dbReference type="ARBA" id="ARBA00001974"/>
    </source>
</evidence>
<dbReference type="GO" id="GO:0016491">
    <property type="term" value="F:oxidoreductase activity"/>
    <property type="evidence" value="ECO:0007669"/>
    <property type="project" value="InterPro"/>
</dbReference>
<accession>A0A6N9NHX4</accession>